<reference evidence="2 3" key="1">
    <citation type="submission" date="2015-09" db="EMBL/GenBank/DDBJ databases">
        <title>Atta colombica WGS genome.</title>
        <authorList>
            <person name="Nygaard S."/>
            <person name="Hu H."/>
            <person name="Boomsma J."/>
            <person name="Zhang G."/>
        </authorList>
    </citation>
    <scope>NUCLEOTIDE SEQUENCE [LARGE SCALE GENOMIC DNA]</scope>
    <source>
        <strain evidence="2">Treedump-2</strain>
        <tissue evidence="2">Whole body</tissue>
    </source>
</reference>
<accession>A0A195B4L6</accession>
<evidence type="ECO:0000313" key="3">
    <source>
        <dbReference type="Proteomes" id="UP000078540"/>
    </source>
</evidence>
<sequence length="193" mass="22028">MGSSPVAALPFSPGVVRLPSHRVMTCRLSDLARGEAARFEPRNDRHRRSEEDEEKDRTEAADKRERDGDLEEVNASETTRSKEANLLRTQYLGRHLRGKPDASDAASRNSREDLAFRGRRRSIQLKQTPIGKSTQRELVCTLKFEPFELARTEGGWAEYSATRGMVRVHDEMALKYLLHRANNAGIVSRRYYV</sequence>
<dbReference type="AlphaFoldDB" id="A0A195B4L6"/>
<protein>
    <submittedName>
        <fullName evidence="2">Uncharacterized protein</fullName>
    </submittedName>
</protein>
<gene>
    <name evidence="2" type="ORF">ALC53_10372</name>
</gene>
<proteinExistence type="predicted"/>
<feature type="compositionally biased region" description="Basic and acidic residues" evidence="1">
    <location>
        <begin position="32"/>
        <end position="67"/>
    </location>
</feature>
<feature type="region of interest" description="Disordered" evidence="1">
    <location>
        <begin position="95"/>
        <end position="120"/>
    </location>
</feature>
<dbReference type="Proteomes" id="UP000078540">
    <property type="component" value="Unassembled WGS sequence"/>
</dbReference>
<name>A0A195B4L6_9HYME</name>
<organism evidence="2 3">
    <name type="scientific">Atta colombica</name>
    <dbReference type="NCBI Taxonomy" id="520822"/>
    <lineage>
        <taxon>Eukaryota</taxon>
        <taxon>Metazoa</taxon>
        <taxon>Ecdysozoa</taxon>
        <taxon>Arthropoda</taxon>
        <taxon>Hexapoda</taxon>
        <taxon>Insecta</taxon>
        <taxon>Pterygota</taxon>
        <taxon>Neoptera</taxon>
        <taxon>Endopterygota</taxon>
        <taxon>Hymenoptera</taxon>
        <taxon>Apocrita</taxon>
        <taxon>Aculeata</taxon>
        <taxon>Formicoidea</taxon>
        <taxon>Formicidae</taxon>
        <taxon>Myrmicinae</taxon>
        <taxon>Atta</taxon>
    </lineage>
</organism>
<dbReference type="EMBL" id="KQ976618">
    <property type="protein sequence ID" value="KYM79207.1"/>
    <property type="molecule type" value="Genomic_DNA"/>
</dbReference>
<keyword evidence="3" id="KW-1185">Reference proteome</keyword>
<evidence type="ECO:0000313" key="2">
    <source>
        <dbReference type="EMBL" id="KYM79207.1"/>
    </source>
</evidence>
<feature type="region of interest" description="Disordered" evidence="1">
    <location>
        <begin position="32"/>
        <end position="82"/>
    </location>
</feature>
<evidence type="ECO:0000256" key="1">
    <source>
        <dbReference type="SAM" id="MobiDB-lite"/>
    </source>
</evidence>